<dbReference type="Pfam" id="PF05697">
    <property type="entry name" value="Trigger_N"/>
    <property type="match status" value="1"/>
</dbReference>
<dbReference type="GO" id="GO:0003755">
    <property type="term" value="F:peptidyl-prolyl cis-trans isomerase activity"/>
    <property type="evidence" value="ECO:0007669"/>
    <property type="project" value="UniProtKB-EC"/>
</dbReference>
<keyword evidence="3" id="KW-1185">Reference proteome</keyword>
<dbReference type="AlphaFoldDB" id="A0A401FPJ3"/>
<organism evidence="2 3">
    <name type="scientific">Lentilactobacillus kosonis</name>
    <dbReference type="NCBI Taxonomy" id="2810561"/>
    <lineage>
        <taxon>Bacteria</taxon>
        <taxon>Bacillati</taxon>
        <taxon>Bacillota</taxon>
        <taxon>Bacilli</taxon>
        <taxon>Lactobacillales</taxon>
        <taxon>Lactobacillaceae</taxon>
        <taxon>Lentilactobacillus</taxon>
    </lineage>
</organism>
<comment type="caution">
    <text evidence="2">The sequence shown here is derived from an EMBL/GenBank/DDBJ whole genome shotgun (WGS) entry which is preliminary data.</text>
</comment>
<gene>
    <name evidence="2" type="ORF">NBRC111893_2277</name>
</gene>
<dbReference type="Proteomes" id="UP000286974">
    <property type="component" value="Unassembled WGS sequence"/>
</dbReference>
<evidence type="ECO:0000259" key="1">
    <source>
        <dbReference type="Pfam" id="PF05697"/>
    </source>
</evidence>
<accession>A0A401FPJ3</accession>
<evidence type="ECO:0000313" key="3">
    <source>
        <dbReference type="Proteomes" id="UP000286974"/>
    </source>
</evidence>
<keyword evidence="2" id="KW-0132">Cell division</keyword>
<dbReference type="InterPro" id="IPR036611">
    <property type="entry name" value="Trigger_fac_ribosome-bd_sf"/>
</dbReference>
<dbReference type="GO" id="GO:0051301">
    <property type="term" value="P:cell division"/>
    <property type="evidence" value="ECO:0007669"/>
    <property type="project" value="UniProtKB-KW"/>
</dbReference>
<dbReference type="EC" id="5.2.1.8" evidence="2"/>
<dbReference type="GO" id="GO:0015031">
    <property type="term" value="P:protein transport"/>
    <property type="evidence" value="ECO:0007669"/>
    <property type="project" value="InterPro"/>
</dbReference>
<keyword evidence="2" id="KW-0131">Cell cycle</keyword>
<dbReference type="InterPro" id="IPR008881">
    <property type="entry name" value="Trigger_fac_ribosome-bd_bac"/>
</dbReference>
<dbReference type="SUPFAM" id="SSF102735">
    <property type="entry name" value="Trigger factor ribosome-binding domain"/>
    <property type="match status" value="1"/>
</dbReference>
<feature type="domain" description="Trigger factor ribosome-binding bacterial" evidence="1">
    <location>
        <begin position="1"/>
        <end position="88"/>
    </location>
</feature>
<evidence type="ECO:0000313" key="2">
    <source>
        <dbReference type="EMBL" id="GAY74131.1"/>
    </source>
</evidence>
<reference evidence="2 3" key="1">
    <citation type="submission" date="2017-11" db="EMBL/GenBank/DDBJ databases">
        <title>Draft Genome Sequence of Lactobacillus curieae NBRC 111893 isolated from Koso, a Japanese sugar-Vegetable Fermented Beverage.</title>
        <authorList>
            <person name="Chiou T.Y."/>
            <person name="Oshima K."/>
            <person name="Suda W."/>
            <person name="Hattori M."/>
            <person name="Takahashi T."/>
        </authorList>
    </citation>
    <scope>NUCLEOTIDE SEQUENCE [LARGE SCALE GENOMIC DNA]</scope>
    <source>
        <strain evidence="2 3">NBRC111893</strain>
    </source>
</reference>
<protein>
    <submittedName>
        <fullName evidence="2">Cell division trigger factor</fullName>
        <ecNumber evidence="2">5.2.1.8</ecNumber>
    </submittedName>
</protein>
<keyword evidence="2" id="KW-0413">Isomerase</keyword>
<sequence>MYGEEALYEDALNILLPESYENAVKDSDIDPVDQPQISVESMEKGKPWVIKATVYVKPEVKLGDYEGLSVPKQNTRVYQKDIDAELEKRRESQAELVLKEGKAAEMVILSLSILMAQLTVKHLMVVRLTTTHLNWDQTHSSLALKIN</sequence>
<dbReference type="EMBL" id="BEXA01000006">
    <property type="protein sequence ID" value="GAY74131.1"/>
    <property type="molecule type" value="Genomic_DNA"/>
</dbReference>
<dbReference type="GO" id="GO:0006457">
    <property type="term" value="P:protein folding"/>
    <property type="evidence" value="ECO:0007669"/>
    <property type="project" value="InterPro"/>
</dbReference>
<proteinExistence type="predicted"/>
<dbReference type="Gene3D" id="3.30.70.1050">
    <property type="entry name" value="Trigger factor ribosome-binding domain"/>
    <property type="match status" value="1"/>
</dbReference>
<name>A0A401FPJ3_9LACO</name>